<keyword evidence="5" id="KW-0342">GTP-binding</keyword>
<proteinExistence type="inferred from homology"/>
<evidence type="ECO:0000256" key="1">
    <source>
        <dbReference type="ARBA" id="ARBA00001052"/>
    </source>
</evidence>
<dbReference type="InterPro" id="IPR020602">
    <property type="entry name" value="GTP_CycHdrlase_I_dom"/>
</dbReference>
<comment type="caution">
    <text evidence="7">The sequence shown here is derived from an EMBL/GenBank/DDBJ whole genome shotgun (WGS) entry which is preliminary data.</text>
</comment>
<dbReference type="HAMAP" id="MF_00223">
    <property type="entry name" value="FolE"/>
    <property type="match status" value="1"/>
</dbReference>
<evidence type="ECO:0000256" key="5">
    <source>
        <dbReference type="HAMAP-Rule" id="MF_00223"/>
    </source>
</evidence>
<evidence type="ECO:0000313" key="7">
    <source>
        <dbReference type="EMBL" id="KJL32178.1"/>
    </source>
</evidence>
<dbReference type="RefSeq" id="WP_045272721.1">
    <property type="nucleotide sequence ID" value="NZ_JYIX01000037.1"/>
</dbReference>
<feature type="binding site" evidence="5">
    <location>
        <position position="156"/>
    </location>
    <ligand>
        <name>Zn(2+)</name>
        <dbReference type="ChEBI" id="CHEBI:29105"/>
    </ligand>
</feature>
<dbReference type="GO" id="GO:0046654">
    <property type="term" value="P:tetrahydrofolate biosynthetic process"/>
    <property type="evidence" value="ECO:0007669"/>
    <property type="project" value="UniProtKB-UniRule"/>
</dbReference>
<dbReference type="GO" id="GO:0005525">
    <property type="term" value="F:GTP binding"/>
    <property type="evidence" value="ECO:0007669"/>
    <property type="project" value="UniProtKB-KW"/>
</dbReference>
<sequence length="216" mass="22463">MAVDRDRVASLTRELLLAIGEDPERPGLKQTPARMADLYAEFFAGLGEDPGAPLAHTISVSHGPAPDTLPSGAVLLRGIRFRSVCEHHLLPFAGHAHIAYLPGEQVVGLGALVKVVEILASRPQVQERLGEQVADAIASHLDAQGVLVVMDAVHGCVTMRGGRQTEASTLTIAARGVYTDPVARAELIALIGAGARSVADPVAQPAEGHDASGTTA</sequence>
<dbReference type="GO" id="GO:0006729">
    <property type="term" value="P:tetrahydrobiopterin biosynthetic process"/>
    <property type="evidence" value="ECO:0007669"/>
    <property type="project" value="TreeGrafter"/>
</dbReference>
<keyword evidence="3 5" id="KW-0554">One-carbon metabolism</keyword>
<dbReference type="NCBIfam" id="NF006826">
    <property type="entry name" value="PRK09347.1-3"/>
    <property type="match status" value="1"/>
</dbReference>
<comment type="subunit">
    <text evidence="5">Homopolymer.</text>
</comment>
<dbReference type="InterPro" id="IPR001474">
    <property type="entry name" value="GTP_CycHdrlase_I"/>
</dbReference>
<keyword evidence="5" id="KW-0862">Zinc</keyword>
<dbReference type="EMBL" id="JYIX01000037">
    <property type="protein sequence ID" value="KJL32178.1"/>
    <property type="molecule type" value="Genomic_DNA"/>
</dbReference>
<evidence type="ECO:0000259" key="6">
    <source>
        <dbReference type="Pfam" id="PF01227"/>
    </source>
</evidence>
<keyword evidence="4 5" id="KW-0378">Hydrolase</keyword>
<feature type="domain" description="GTP cyclohydrolase I" evidence="6">
    <location>
        <begin position="11"/>
        <end position="191"/>
    </location>
</feature>
<dbReference type="AlphaFoldDB" id="A0A0F0LGC8"/>
<dbReference type="EC" id="3.5.4.16" evidence="5"/>
<reference evidence="7 8" key="1">
    <citation type="submission" date="2015-02" db="EMBL/GenBank/DDBJ databases">
        <title>Draft genome sequences of ten Microbacterium spp. with emphasis on heavy metal contaminated environments.</title>
        <authorList>
            <person name="Corretto E."/>
        </authorList>
    </citation>
    <scope>NUCLEOTIDE SEQUENCE [LARGE SCALE GENOMIC DNA]</scope>
    <source>
        <strain evidence="7 8">ARN176</strain>
    </source>
</reference>
<dbReference type="GO" id="GO:0006730">
    <property type="term" value="P:one-carbon metabolic process"/>
    <property type="evidence" value="ECO:0007669"/>
    <property type="project" value="UniProtKB-UniRule"/>
</dbReference>
<dbReference type="InterPro" id="IPR043133">
    <property type="entry name" value="GTP-CH-I_C/QueF"/>
</dbReference>
<dbReference type="STRING" id="582680.RS86_02647"/>
<name>A0A0F0LGC8_9MICO</name>
<dbReference type="Proteomes" id="UP000033740">
    <property type="component" value="Unassembled WGS sequence"/>
</dbReference>
<dbReference type="PANTHER" id="PTHR11109:SF7">
    <property type="entry name" value="GTP CYCLOHYDROLASE 1"/>
    <property type="match status" value="1"/>
</dbReference>
<dbReference type="Gene3D" id="1.10.286.10">
    <property type="match status" value="1"/>
</dbReference>
<feature type="binding site" evidence="5">
    <location>
        <position position="85"/>
    </location>
    <ligand>
        <name>Zn(2+)</name>
        <dbReference type="ChEBI" id="CHEBI:29105"/>
    </ligand>
</feature>
<dbReference type="InterPro" id="IPR043134">
    <property type="entry name" value="GTP-CH-I_N"/>
</dbReference>
<evidence type="ECO:0000313" key="8">
    <source>
        <dbReference type="Proteomes" id="UP000033740"/>
    </source>
</evidence>
<evidence type="ECO:0000256" key="2">
    <source>
        <dbReference type="ARBA" id="ARBA00005080"/>
    </source>
</evidence>
<dbReference type="UniPathway" id="UPA00848">
    <property type="reaction ID" value="UER00151"/>
</dbReference>
<comment type="catalytic activity">
    <reaction evidence="1 5">
        <text>GTP + H2O = 7,8-dihydroneopterin 3'-triphosphate + formate + H(+)</text>
        <dbReference type="Rhea" id="RHEA:17473"/>
        <dbReference type="ChEBI" id="CHEBI:15377"/>
        <dbReference type="ChEBI" id="CHEBI:15378"/>
        <dbReference type="ChEBI" id="CHEBI:15740"/>
        <dbReference type="ChEBI" id="CHEBI:37565"/>
        <dbReference type="ChEBI" id="CHEBI:58462"/>
        <dbReference type="EC" id="3.5.4.16"/>
    </reaction>
</comment>
<dbReference type="GO" id="GO:0005737">
    <property type="term" value="C:cytoplasm"/>
    <property type="evidence" value="ECO:0007669"/>
    <property type="project" value="TreeGrafter"/>
</dbReference>
<evidence type="ECO:0000256" key="3">
    <source>
        <dbReference type="ARBA" id="ARBA00022563"/>
    </source>
</evidence>
<protein>
    <recommendedName>
        <fullName evidence="5">GTP cyclohydrolase 1</fullName>
        <ecNumber evidence="5">3.5.4.16</ecNumber>
    </recommendedName>
    <alternativeName>
        <fullName evidence="5">GTP cyclohydrolase I</fullName>
        <shortName evidence="5">GTP-CH-I</shortName>
    </alternativeName>
</protein>
<feature type="binding site" evidence="5">
    <location>
        <position position="88"/>
    </location>
    <ligand>
        <name>Zn(2+)</name>
        <dbReference type="ChEBI" id="CHEBI:29105"/>
    </ligand>
</feature>
<dbReference type="NCBIfam" id="NF006825">
    <property type="entry name" value="PRK09347.1-2"/>
    <property type="match status" value="1"/>
</dbReference>
<dbReference type="SUPFAM" id="SSF55620">
    <property type="entry name" value="Tetrahydrobiopterin biosynthesis enzymes-like"/>
    <property type="match status" value="1"/>
</dbReference>
<dbReference type="Gene3D" id="3.30.1130.10">
    <property type="match status" value="1"/>
</dbReference>
<accession>A0A0F0LGC8</accession>
<comment type="similarity">
    <text evidence="5">Belongs to the GTP cyclohydrolase I family.</text>
</comment>
<comment type="pathway">
    <text evidence="2 5">Cofactor biosynthesis; 7,8-dihydroneopterin triphosphate biosynthesis; 7,8-dihydroneopterin triphosphate from GTP: step 1/1.</text>
</comment>
<dbReference type="GO" id="GO:0008270">
    <property type="term" value="F:zinc ion binding"/>
    <property type="evidence" value="ECO:0007669"/>
    <property type="project" value="UniProtKB-UniRule"/>
</dbReference>
<keyword evidence="5" id="KW-0547">Nucleotide-binding</keyword>
<gene>
    <name evidence="5 7" type="primary">folE</name>
    <name evidence="7" type="ORF">RS86_02647</name>
</gene>
<dbReference type="PATRIC" id="fig|582680.6.peg.2718"/>
<dbReference type="Pfam" id="PF01227">
    <property type="entry name" value="GTP_cyclohydroI"/>
    <property type="match status" value="1"/>
</dbReference>
<dbReference type="PANTHER" id="PTHR11109">
    <property type="entry name" value="GTP CYCLOHYDROLASE I"/>
    <property type="match status" value="1"/>
</dbReference>
<keyword evidence="5" id="KW-0479">Metal-binding</keyword>
<evidence type="ECO:0000256" key="4">
    <source>
        <dbReference type="ARBA" id="ARBA00022801"/>
    </source>
</evidence>
<organism evidence="7 8">
    <name type="scientific">Microbacterium azadirachtae</name>
    <dbReference type="NCBI Taxonomy" id="582680"/>
    <lineage>
        <taxon>Bacteria</taxon>
        <taxon>Bacillati</taxon>
        <taxon>Actinomycetota</taxon>
        <taxon>Actinomycetes</taxon>
        <taxon>Micrococcales</taxon>
        <taxon>Microbacteriaceae</taxon>
        <taxon>Microbacterium</taxon>
    </lineage>
</organism>
<dbReference type="FunFam" id="3.30.1130.10:FF:000001">
    <property type="entry name" value="GTP cyclohydrolase 1"/>
    <property type="match status" value="1"/>
</dbReference>
<keyword evidence="8" id="KW-1185">Reference proteome</keyword>
<dbReference type="GO" id="GO:0003934">
    <property type="term" value="F:GTP cyclohydrolase I activity"/>
    <property type="evidence" value="ECO:0007669"/>
    <property type="project" value="UniProtKB-UniRule"/>
</dbReference>